<dbReference type="EMBL" id="FSSB01000016">
    <property type="protein sequence ID" value="SIO94754.1"/>
    <property type="molecule type" value="Genomic_DNA"/>
</dbReference>
<proteinExistence type="predicted"/>
<dbReference type="RefSeq" id="WP_074373276.1">
    <property type="nucleotide sequence ID" value="NZ_AP024907.1"/>
</dbReference>
<organism evidence="1 2">
    <name type="scientific">Vibrio spartinae</name>
    <dbReference type="NCBI Taxonomy" id="1918945"/>
    <lineage>
        <taxon>Bacteria</taxon>
        <taxon>Pseudomonadati</taxon>
        <taxon>Pseudomonadota</taxon>
        <taxon>Gammaproteobacteria</taxon>
        <taxon>Vibrionales</taxon>
        <taxon>Vibrionaceae</taxon>
        <taxon>Vibrio</taxon>
    </lineage>
</organism>
<sequence length="352" mass="39653">MHPVYIKNYGIHQEYACDSDKLKYLLFSESKINLDSVDYYESLHPALKDKSLVQREDRSVLNSMSKLVLNALSDLSCKVDLTCLSEAKLYTAADSEEHSFVNIHDVCKRYPGSESLFLRIKEYKNTSNPLDMLRLLPTNVLYHTSKVLLDHEEGTPLRTASLSGLTALKLACSDIEFERDVALVVSAANMKSFESLAVFKKFNEIRERNDSVSGIIPSWGAAVLLLDSDPEDAIGQILSVTVKYRPKMKFDILDWEQLFNREREAHGEPDIIVSYANGIKEQNLAETDAINKVFPNTKVINYKLITGYTGKLNNVLDILCCLNDPTIPKNTTVMLNGAGINYGYGCIWLIKH</sequence>
<evidence type="ECO:0000313" key="1">
    <source>
        <dbReference type="EMBL" id="SIO94754.1"/>
    </source>
</evidence>
<accession>A0A1N6M5Q6</accession>
<evidence type="ECO:0000313" key="2">
    <source>
        <dbReference type="Proteomes" id="UP000184774"/>
    </source>
</evidence>
<dbReference type="OrthoDB" id="9804207at2"/>
<dbReference type="AlphaFoldDB" id="A0A1N6M5Q6"/>
<protein>
    <submittedName>
        <fullName evidence="1">Uncharacterized protein</fullName>
    </submittedName>
</protein>
<dbReference type="InterPro" id="IPR016039">
    <property type="entry name" value="Thiolase-like"/>
</dbReference>
<dbReference type="Gene3D" id="3.40.47.10">
    <property type="match status" value="1"/>
</dbReference>
<dbReference type="GO" id="GO:0016746">
    <property type="term" value="F:acyltransferase activity"/>
    <property type="evidence" value="ECO:0007669"/>
    <property type="project" value="InterPro"/>
</dbReference>
<dbReference type="Proteomes" id="UP000184774">
    <property type="component" value="Unassembled WGS sequence"/>
</dbReference>
<name>A0A1N6M5Q6_9VIBR</name>
<reference evidence="1 2" key="1">
    <citation type="submission" date="2016-12" db="EMBL/GenBank/DDBJ databases">
        <authorList>
            <person name="Song W.-J."/>
            <person name="Kurnit D.M."/>
        </authorList>
    </citation>
    <scope>NUCLEOTIDE SEQUENCE [LARGE SCALE GENOMIC DNA]</scope>
    <source>
        <strain evidence="1 2">CECT 9026</strain>
    </source>
</reference>
<gene>
    <name evidence="1" type="ORF">VSP9026_02484</name>
</gene>